<feature type="region of interest" description="Disordered" evidence="1">
    <location>
        <begin position="34"/>
        <end position="62"/>
    </location>
</feature>
<protein>
    <submittedName>
        <fullName evidence="2">Uncharacterized protein</fullName>
    </submittedName>
</protein>
<evidence type="ECO:0000313" key="3">
    <source>
        <dbReference type="Proteomes" id="UP000000272"/>
    </source>
</evidence>
<dbReference type="STRING" id="555079.Toce_0175"/>
<accession>D9S037</accession>
<dbReference type="HOGENOM" id="CLU_2526429_0_0_9"/>
<name>D9S037_THEOJ</name>
<dbReference type="KEGG" id="toc:Toce_0175"/>
<dbReference type="EMBL" id="CP002131">
    <property type="protein sequence ID" value="ADL06965.1"/>
    <property type="molecule type" value="Genomic_DNA"/>
</dbReference>
<dbReference type="Proteomes" id="UP000000272">
    <property type="component" value="Chromosome"/>
</dbReference>
<organism evidence="2 3">
    <name type="scientific">Thermosediminibacter oceani (strain ATCC BAA-1034 / DSM 16646 / JW/IW-1228P)</name>
    <dbReference type="NCBI Taxonomy" id="555079"/>
    <lineage>
        <taxon>Bacteria</taxon>
        <taxon>Bacillati</taxon>
        <taxon>Bacillota</taxon>
        <taxon>Clostridia</taxon>
        <taxon>Thermosediminibacterales</taxon>
        <taxon>Thermosediminibacteraceae</taxon>
        <taxon>Thermosediminibacter</taxon>
    </lineage>
</organism>
<dbReference type="AlphaFoldDB" id="D9S037"/>
<keyword evidence="3" id="KW-1185">Reference proteome</keyword>
<sequence>MKGKSRTFSFKRAGGWCEPVRGYAEFRPEAAPSNMHSISRRCRPMPLPTLSNKKGGTAGKSSRPYGERIFLFILLNIKREVMLC</sequence>
<evidence type="ECO:0000313" key="2">
    <source>
        <dbReference type="EMBL" id="ADL06965.1"/>
    </source>
</evidence>
<reference evidence="2 3" key="1">
    <citation type="journal article" date="2010" name="Stand. Genomic Sci.">
        <title>Complete genome sequence of Thermosediminibacter oceani type strain (JW/IW-1228P).</title>
        <authorList>
            <person name="Pitluck S."/>
            <person name="Yasawong M."/>
            <person name="Munk C."/>
            <person name="Nolan M."/>
            <person name="Lapidus A."/>
            <person name="Lucas S."/>
            <person name="Glavina Del Rio T."/>
            <person name="Tice H."/>
            <person name="Cheng J.F."/>
            <person name="Bruce D."/>
            <person name="Detter C."/>
            <person name="Tapia R."/>
            <person name="Han C."/>
            <person name="Goodwin L."/>
            <person name="Liolios K."/>
            <person name="Ivanova N."/>
            <person name="Mavromatis K."/>
            <person name="Mikhailova N."/>
            <person name="Pati A."/>
            <person name="Chen A."/>
            <person name="Palaniappan K."/>
            <person name="Land M."/>
            <person name="Hauser L."/>
            <person name="Chang Y.J."/>
            <person name="Jeffries C.D."/>
            <person name="Rohde M."/>
            <person name="Spring S."/>
            <person name="Sikorski J."/>
            <person name="Goker M."/>
            <person name="Woyke T."/>
            <person name="Bristow J."/>
            <person name="Eisen J.A."/>
            <person name="Markowitz V."/>
            <person name="Hugenholtz P."/>
            <person name="Kyrpides N.C."/>
            <person name="Klenk H.P."/>
        </authorList>
    </citation>
    <scope>NUCLEOTIDE SEQUENCE [LARGE SCALE GENOMIC DNA]</scope>
    <source>
        <strain evidence="3">ATCC BAA-1034 / DSM 16646 / JW/IW-1228P</strain>
    </source>
</reference>
<gene>
    <name evidence="2" type="ordered locus">Toce_0175</name>
</gene>
<evidence type="ECO:0000256" key="1">
    <source>
        <dbReference type="SAM" id="MobiDB-lite"/>
    </source>
</evidence>
<proteinExistence type="predicted"/>